<dbReference type="HOGENOM" id="CLU_3256989_0_0_0"/>
<dbReference type="Proteomes" id="UP000001025">
    <property type="component" value="Chromosome"/>
</dbReference>
<accession>Q7UKA9</accession>
<dbReference type="AlphaFoldDB" id="Q7UKA9"/>
<dbReference type="KEGG" id="rba:RB10750"/>
<organism evidence="1 2">
    <name type="scientific">Rhodopirellula baltica (strain DSM 10527 / NCIMB 13988 / SH1)</name>
    <dbReference type="NCBI Taxonomy" id="243090"/>
    <lineage>
        <taxon>Bacteria</taxon>
        <taxon>Pseudomonadati</taxon>
        <taxon>Planctomycetota</taxon>
        <taxon>Planctomycetia</taxon>
        <taxon>Pirellulales</taxon>
        <taxon>Pirellulaceae</taxon>
        <taxon>Rhodopirellula</taxon>
    </lineage>
</organism>
<dbReference type="EnsemblBacteria" id="CAD76972">
    <property type="protein sequence ID" value="CAD76972"/>
    <property type="gene ID" value="RB10750"/>
</dbReference>
<reference evidence="1 2" key="1">
    <citation type="journal article" date="2003" name="Proc. Natl. Acad. Sci. U.S.A.">
        <title>Complete genome sequence of the marine planctomycete Pirellula sp. strain 1.</title>
        <authorList>
            <person name="Gloeckner F.O."/>
            <person name="Kube M."/>
            <person name="Bauer M."/>
            <person name="Teeling H."/>
            <person name="Lombardot T."/>
            <person name="Ludwig W."/>
            <person name="Gade D."/>
            <person name="Beck A."/>
            <person name="Borzym K."/>
            <person name="Heitmann K."/>
            <person name="Rabus R."/>
            <person name="Schlesner H."/>
            <person name="Amann R."/>
            <person name="Reinhardt R."/>
        </authorList>
    </citation>
    <scope>NUCLEOTIDE SEQUENCE [LARGE SCALE GENOMIC DNA]</scope>
    <source>
        <strain evidence="2">DSM 10527 / NCIMB 13988 / SH1</strain>
    </source>
</reference>
<proteinExistence type="predicted"/>
<evidence type="ECO:0000313" key="2">
    <source>
        <dbReference type="Proteomes" id="UP000001025"/>
    </source>
</evidence>
<name>Q7UKA9_RHOBA</name>
<keyword evidence="2" id="KW-1185">Reference proteome</keyword>
<gene>
    <name evidence="1" type="ordered locus">RB10750</name>
</gene>
<sequence length="42" mass="4647">MSILDSVAIKAAFFATRLGALTFSYVHSDFRSHVGRMQTKVS</sequence>
<evidence type="ECO:0000313" key="1">
    <source>
        <dbReference type="EMBL" id="CAD76972.1"/>
    </source>
</evidence>
<dbReference type="InParanoid" id="Q7UKA9"/>
<dbReference type="EMBL" id="BX294152">
    <property type="protein sequence ID" value="CAD76972.1"/>
    <property type="molecule type" value="Genomic_DNA"/>
</dbReference>
<protein>
    <submittedName>
        <fullName evidence="1">Uncharacterized protein</fullName>
    </submittedName>
</protein>